<reference evidence="2" key="1">
    <citation type="submission" date="2013-11" db="EMBL/GenBank/DDBJ databases">
        <title>Genome sequence of the fusiform rust pathogen reveals effectors for host alternation and coevolution with pine.</title>
        <authorList>
            <consortium name="DOE Joint Genome Institute"/>
            <person name="Smith K."/>
            <person name="Pendleton A."/>
            <person name="Kubisiak T."/>
            <person name="Anderson C."/>
            <person name="Salamov A."/>
            <person name="Aerts A."/>
            <person name="Riley R."/>
            <person name="Clum A."/>
            <person name="Lindquist E."/>
            <person name="Ence D."/>
            <person name="Campbell M."/>
            <person name="Kronenberg Z."/>
            <person name="Feau N."/>
            <person name="Dhillon B."/>
            <person name="Hamelin R."/>
            <person name="Burleigh J."/>
            <person name="Smith J."/>
            <person name="Yandell M."/>
            <person name="Nelson C."/>
            <person name="Grigoriev I."/>
            <person name="Davis J."/>
        </authorList>
    </citation>
    <scope>NUCLEOTIDE SEQUENCE</scope>
    <source>
        <strain evidence="2">G11</strain>
    </source>
</reference>
<evidence type="ECO:0000313" key="2">
    <source>
        <dbReference type="EMBL" id="KAG0145254.1"/>
    </source>
</evidence>
<dbReference type="Proteomes" id="UP000886653">
    <property type="component" value="Unassembled WGS sequence"/>
</dbReference>
<accession>A0A9P6TB31</accession>
<name>A0A9P6TB31_9BASI</name>
<keyword evidence="3" id="KW-1185">Reference proteome</keyword>
<proteinExistence type="predicted"/>
<feature type="region of interest" description="Disordered" evidence="1">
    <location>
        <begin position="185"/>
        <end position="213"/>
    </location>
</feature>
<gene>
    <name evidence="2" type="ORF">CROQUDRAFT_107959</name>
</gene>
<organism evidence="2 3">
    <name type="scientific">Cronartium quercuum f. sp. fusiforme G11</name>
    <dbReference type="NCBI Taxonomy" id="708437"/>
    <lineage>
        <taxon>Eukaryota</taxon>
        <taxon>Fungi</taxon>
        <taxon>Dikarya</taxon>
        <taxon>Basidiomycota</taxon>
        <taxon>Pucciniomycotina</taxon>
        <taxon>Pucciniomycetes</taxon>
        <taxon>Pucciniales</taxon>
        <taxon>Coleosporiaceae</taxon>
        <taxon>Cronartium</taxon>
    </lineage>
</organism>
<evidence type="ECO:0000313" key="3">
    <source>
        <dbReference type="Proteomes" id="UP000886653"/>
    </source>
</evidence>
<feature type="compositionally biased region" description="Polar residues" evidence="1">
    <location>
        <begin position="186"/>
        <end position="210"/>
    </location>
</feature>
<dbReference type="EMBL" id="MU167280">
    <property type="protein sequence ID" value="KAG0145254.1"/>
    <property type="molecule type" value="Genomic_DNA"/>
</dbReference>
<sequence length="346" mass="39161">MRPKSEAQLGDLDSRNGEKLALISYLVSEDLVKFRHDDTSIWIRVGPEVFPATSRQNSGRVNWSPHTLNHINSRRIYNPQTNLDRFLKTIKLSQHKSDSMSEPPESSYIKLETQAEYDRFLEKLTAQVRTYTNESCVAHGIRLGSSEAKAAEEVIFDVFLKYTLELMRPNLSIAGVVIPPPPEFIASTTNSNKQTSGSSPTRSNVQNPVEKQTKPIDTALSDRVIRQQFAVYDASVVNLRKRKDLPTHLVQLVKTGVDEQEARLNAQAEQIEQSEAARLEQMQLDSRTRWKVVNDKLINVDQAQEDFTATSSIFSKLLVSLPSVVEKSERAIELQKEFTESFCPTI</sequence>
<evidence type="ECO:0000256" key="1">
    <source>
        <dbReference type="SAM" id="MobiDB-lite"/>
    </source>
</evidence>
<comment type="caution">
    <text evidence="2">The sequence shown here is derived from an EMBL/GenBank/DDBJ whole genome shotgun (WGS) entry which is preliminary data.</text>
</comment>
<dbReference type="AlphaFoldDB" id="A0A9P6TB31"/>
<protein>
    <submittedName>
        <fullName evidence="2">Uncharacterized protein</fullName>
    </submittedName>
</protein>
<dbReference type="OrthoDB" id="2497880at2759"/>